<dbReference type="PANTHER" id="PTHR47926:SF541">
    <property type="entry name" value="DYW DOMAIN-CONTAINING PROTEIN"/>
    <property type="match status" value="1"/>
</dbReference>
<dbReference type="STRING" id="3708.A0A078HCJ6"/>
<dbReference type="Proteomes" id="UP000028999">
    <property type="component" value="Unassembled WGS sequence"/>
</dbReference>
<dbReference type="InterPro" id="IPR011990">
    <property type="entry name" value="TPR-like_helical_dom_sf"/>
</dbReference>
<keyword evidence="6" id="KW-1185">Reference proteome</keyword>
<dbReference type="Pfam" id="PF01535">
    <property type="entry name" value="PPR"/>
    <property type="match status" value="5"/>
</dbReference>
<dbReference type="InterPro" id="IPR046960">
    <property type="entry name" value="PPR_At4g14850-like_plant"/>
</dbReference>
<dbReference type="InterPro" id="IPR002885">
    <property type="entry name" value="PPR_rpt"/>
</dbReference>
<feature type="repeat" description="PPR" evidence="3">
    <location>
        <begin position="244"/>
        <end position="278"/>
    </location>
</feature>
<feature type="repeat" description="PPR" evidence="3">
    <location>
        <begin position="346"/>
        <end position="380"/>
    </location>
</feature>
<dbReference type="GO" id="GO:0008270">
    <property type="term" value="F:zinc ion binding"/>
    <property type="evidence" value="ECO:0007669"/>
    <property type="project" value="InterPro"/>
</dbReference>
<organism evidence="5 6">
    <name type="scientific">Brassica napus</name>
    <name type="common">Rape</name>
    <dbReference type="NCBI Taxonomy" id="3708"/>
    <lineage>
        <taxon>Eukaryota</taxon>
        <taxon>Viridiplantae</taxon>
        <taxon>Streptophyta</taxon>
        <taxon>Embryophyta</taxon>
        <taxon>Tracheophyta</taxon>
        <taxon>Spermatophyta</taxon>
        <taxon>Magnoliopsida</taxon>
        <taxon>eudicotyledons</taxon>
        <taxon>Gunneridae</taxon>
        <taxon>Pentapetalae</taxon>
        <taxon>rosids</taxon>
        <taxon>malvids</taxon>
        <taxon>Brassicales</taxon>
        <taxon>Brassicaceae</taxon>
        <taxon>Brassiceae</taxon>
        <taxon>Brassica</taxon>
    </lineage>
</organism>
<protein>
    <submittedName>
        <fullName evidence="5">BnaA08g19380D protein</fullName>
    </submittedName>
</protein>
<dbReference type="NCBIfam" id="TIGR00756">
    <property type="entry name" value="PPR"/>
    <property type="match status" value="3"/>
</dbReference>
<dbReference type="PANTHER" id="PTHR47926">
    <property type="entry name" value="PENTATRICOPEPTIDE REPEAT-CONTAINING PROTEIN"/>
    <property type="match status" value="1"/>
</dbReference>
<keyword evidence="2" id="KW-0677">Repeat</keyword>
<reference evidence="5 6" key="1">
    <citation type="journal article" date="2014" name="Science">
        <title>Plant genetics. Early allopolyploid evolution in the post-Neolithic Brassica napus oilseed genome.</title>
        <authorList>
            <person name="Chalhoub B."/>
            <person name="Denoeud F."/>
            <person name="Liu S."/>
            <person name="Parkin I.A."/>
            <person name="Tang H."/>
            <person name="Wang X."/>
            <person name="Chiquet J."/>
            <person name="Belcram H."/>
            <person name="Tong C."/>
            <person name="Samans B."/>
            <person name="Correa M."/>
            <person name="Da Silva C."/>
            <person name="Just J."/>
            <person name="Falentin C."/>
            <person name="Koh C.S."/>
            <person name="Le Clainche I."/>
            <person name="Bernard M."/>
            <person name="Bento P."/>
            <person name="Noel B."/>
            <person name="Labadie K."/>
            <person name="Alberti A."/>
            <person name="Charles M."/>
            <person name="Arnaud D."/>
            <person name="Guo H."/>
            <person name="Daviaud C."/>
            <person name="Alamery S."/>
            <person name="Jabbari K."/>
            <person name="Zhao M."/>
            <person name="Edger P.P."/>
            <person name="Chelaifa H."/>
            <person name="Tack D."/>
            <person name="Lassalle G."/>
            <person name="Mestiri I."/>
            <person name="Schnel N."/>
            <person name="Le Paslier M.C."/>
            <person name="Fan G."/>
            <person name="Renault V."/>
            <person name="Bayer P.E."/>
            <person name="Golicz A.A."/>
            <person name="Manoli S."/>
            <person name="Lee T.H."/>
            <person name="Thi V.H."/>
            <person name="Chalabi S."/>
            <person name="Hu Q."/>
            <person name="Fan C."/>
            <person name="Tollenaere R."/>
            <person name="Lu Y."/>
            <person name="Battail C."/>
            <person name="Shen J."/>
            <person name="Sidebottom C.H."/>
            <person name="Wang X."/>
            <person name="Canaguier A."/>
            <person name="Chauveau A."/>
            <person name="Berard A."/>
            <person name="Deniot G."/>
            <person name="Guan M."/>
            <person name="Liu Z."/>
            <person name="Sun F."/>
            <person name="Lim Y.P."/>
            <person name="Lyons E."/>
            <person name="Town C.D."/>
            <person name="Bancroft I."/>
            <person name="Wang X."/>
            <person name="Meng J."/>
            <person name="Ma J."/>
            <person name="Pires J.C."/>
            <person name="King G.J."/>
            <person name="Brunel D."/>
            <person name="Delourme R."/>
            <person name="Renard M."/>
            <person name="Aury J.M."/>
            <person name="Adams K.L."/>
            <person name="Batley J."/>
            <person name="Snowdon R.J."/>
            <person name="Tost J."/>
            <person name="Edwards D."/>
            <person name="Zhou Y."/>
            <person name="Hua W."/>
            <person name="Sharpe A.G."/>
            <person name="Paterson A.H."/>
            <person name="Guan C."/>
            <person name="Wincker P."/>
        </authorList>
    </citation>
    <scope>NUCLEOTIDE SEQUENCE [LARGE SCALE GENOMIC DNA]</scope>
    <source>
        <strain evidence="6">cv. Darmor-bzh</strain>
    </source>
</reference>
<dbReference type="Pfam" id="PF13041">
    <property type="entry name" value="PPR_2"/>
    <property type="match status" value="1"/>
</dbReference>
<evidence type="ECO:0000313" key="6">
    <source>
        <dbReference type="Proteomes" id="UP000028999"/>
    </source>
</evidence>
<dbReference type="GO" id="GO:0009451">
    <property type="term" value="P:RNA modification"/>
    <property type="evidence" value="ECO:0007669"/>
    <property type="project" value="InterPro"/>
</dbReference>
<dbReference type="Pfam" id="PF14432">
    <property type="entry name" value="DYW_deaminase"/>
    <property type="match status" value="1"/>
</dbReference>
<evidence type="ECO:0000313" key="5">
    <source>
        <dbReference type="EMBL" id="CDY36110.1"/>
    </source>
</evidence>
<feature type="repeat" description="PPR" evidence="3">
    <location>
        <begin position="175"/>
        <end position="205"/>
    </location>
</feature>
<comment type="similarity">
    <text evidence="1">Belongs to the PPR family. PCMP-H subfamily.</text>
</comment>
<dbReference type="InterPro" id="IPR046848">
    <property type="entry name" value="E_motif"/>
</dbReference>
<proteinExistence type="inferred from homology"/>
<name>A0A078HCJ6_BRANA</name>
<dbReference type="SUPFAM" id="SSF48452">
    <property type="entry name" value="TPR-like"/>
    <property type="match status" value="1"/>
</dbReference>
<dbReference type="AlphaFoldDB" id="A0A078HCJ6"/>
<dbReference type="PROSITE" id="PS51375">
    <property type="entry name" value="PPR"/>
    <property type="match status" value="4"/>
</dbReference>
<gene>
    <name evidence="5" type="primary">BnaA08g19380D</name>
    <name evidence="5" type="ORF">GSBRNA2T00059949001</name>
</gene>
<dbReference type="OMA" id="GCEYFES"/>
<dbReference type="EMBL" id="LK032367">
    <property type="protein sequence ID" value="CDY36110.1"/>
    <property type="molecule type" value="Genomic_DNA"/>
</dbReference>
<feature type="domain" description="DYW" evidence="4">
    <location>
        <begin position="424"/>
        <end position="517"/>
    </location>
</feature>
<dbReference type="InterPro" id="IPR032867">
    <property type="entry name" value="DYW_dom"/>
</dbReference>
<evidence type="ECO:0000259" key="4">
    <source>
        <dbReference type="Pfam" id="PF14432"/>
    </source>
</evidence>
<feature type="repeat" description="PPR" evidence="3">
    <location>
        <begin position="112"/>
        <end position="146"/>
    </location>
</feature>
<sequence>MQPNPELIRTIANRYAANLTLCFPLRRTSLQLARAIHANFITFGFQPRAHILNRLIDVYSKSSELRYARHLFDEIPEPDKIARTTMVSGYSASGDIALAQNIFEETPLSMRDTIMYNAMITGFTHSHDGCSAVSMFREMKREGITSVMNAMVSLYSKCDLLNSARGVFDEITEKDERSWTSMMTGYVKNGFFDSGLELLEGMDEGMKLAKDLVSWNALLSGYHGHGAEAVGVYEEMLKEGIKPDRITFLTVLTACSHAGLVDKGREYFDSMETVYCIPPGADHYSRLIDLLCRSGRFTEAESVIKSLPFEPTSQIWEALLSGCRVYGNMELGIIAAEKLFELIPEHDGTYMLLSNMYAATGKWEEAARVRKLMRDRGVKKELACSWIEVETQVHKFLVDDTSHPEAEAVYKYLQELGKEMRRFGYVPDTNFVLHDVESDGHKQDMLITHSEKIAVAFGLMKLPPGRAIRVFKNLRTCGDCHNFFMYLSRVVQREIVLRDRKRFHHFRNGECSCGNFW</sequence>
<accession>A0A078HCJ6</accession>
<dbReference type="FunFam" id="1.25.40.10:FF:000566">
    <property type="entry name" value="Pentatricopeptide repeat-containing protein"/>
    <property type="match status" value="1"/>
</dbReference>
<dbReference type="GO" id="GO:0003723">
    <property type="term" value="F:RNA binding"/>
    <property type="evidence" value="ECO:0007669"/>
    <property type="project" value="InterPro"/>
</dbReference>
<evidence type="ECO:0000256" key="3">
    <source>
        <dbReference type="PROSITE-ProRule" id="PRU00708"/>
    </source>
</evidence>
<dbReference type="Gramene" id="CDY36110">
    <property type="protein sequence ID" value="CDY36110"/>
    <property type="gene ID" value="GSBRNA2T00059949001"/>
</dbReference>
<dbReference type="PaxDb" id="3708-A0A078HCJ6"/>
<dbReference type="Pfam" id="PF20431">
    <property type="entry name" value="E_motif"/>
    <property type="match status" value="1"/>
</dbReference>
<dbReference type="Gene3D" id="1.25.40.10">
    <property type="entry name" value="Tetratricopeptide repeat domain"/>
    <property type="match status" value="2"/>
</dbReference>
<evidence type="ECO:0000256" key="1">
    <source>
        <dbReference type="ARBA" id="ARBA00006643"/>
    </source>
</evidence>
<evidence type="ECO:0000256" key="2">
    <source>
        <dbReference type="ARBA" id="ARBA00022737"/>
    </source>
</evidence>